<sequence>MCVGCSSRSTLISIEVNPYTALVGWPVLVEKFSTGNAKNARYATEWPSINSRRGRPEPADPVAGTGPGAELFVLAVT</sequence>
<evidence type="ECO:0000313" key="2">
    <source>
        <dbReference type="Proteomes" id="UP000611640"/>
    </source>
</evidence>
<dbReference type="Proteomes" id="UP000611640">
    <property type="component" value="Chromosome"/>
</dbReference>
<gene>
    <name evidence="1" type="ORF">Athai_25360</name>
</gene>
<dbReference type="EMBL" id="AP023355">
    <property type="protein sequence ID" value="BCJ35033.1"/>
    <property type="molecule type" value="Genomic_DNA"/>
</dbReference>
<reference evidence="1 2" key="1">
    <citation type="submission" date="2020-08" db="EMBL/GenBank/DDBJ databases">
        <title>Whole genome shotgun sequence of Actinocatenispora thailandica NBRC 105041.</title>
        <authorList>
            <person name="Komaki H."/>
            <person name="Tamura T."/>
        </authorList>
    </citation>
    <scope>NUCLEOTIDE SEQUENCE [LARGE SCALE GENOMIC DNA]</scope>
    <source>
        <strain evidence="1 2">NBRC 105041</strain>
    </source>
</reference>
<accession>A0A7R7HXD3</accession>
<organism evidence="1 2">
    <name type="scientific">Actinocatenispora thailandica</name>
    <dbReference type="NCBI Taxonomy" id="227318"/>
    <lineage>
        <taxon>Bacteria</taxon>
        <taxon>Bacillati</taxon>
        <taxon>Actinomycetota</taxon>
        <taxon>Actinomycetes</taxon>
        <taxon>Micromonosporales</taxon>
        <taxon>Micromonosporaceae</taxon>
        <taxon>Actinocatenispora</taxon>
    </lineage>
</organism>
<name>A0A7R7HXD3_9ACTN</name>
<proteinExistence type="predicted"/>
<dbReference type="AlphaFoldDB" id="A0A7R7HXD3"/>
<keyword evidence="2" id="KW-1185">Reference proteome</keyword>
<dbReference type="KEGG" id="atl:Athai_25360"/>
<protein>
    <submittedName>
        <fullName evidence="1">Uncharacterized protein</fullName>
    </submittedName>
</protein>
<evidence type="ECO:0000313" key="1">
    <source>
        <dbReference type="EMBL" id="BCJ35033.1"/>
    </source>
</evidence>